<dbReference type="Proteomes" id="UP000201838">
    <property type="component" value="Unassembled WGS sequence"/>
</dbReference>
<dbReference type="InterPro" id="IPR014718">
    <property type="entry name" value="GH-type_carb-bd"/>
</dbReference>
<keyword evidence="2" id="KW-1185">Reference proteome</keyword>
<proteinExistence type="predicted"/>
<dbReference type="InterPro" id="IPR011013">
    <property type="entry name" value="Gal_mutarotase_sf_dom"/>
</dbReference>
<evidence type="ECO:0000313" key="1">
    <source>
        <dbReference type="EMBL" id="SMX23395.1"/>
    </source>
</evidence>
<evidence type="ECO:0000313" key="2">
    <source>
        <dbReference type="Proteomes" id="UP000201838"/>
    </source>
</evidence>
<dbReference type="GO" id="GO:0006006">
    <property type="term" value="P:glucose metabolic process"/>
    <property type="evidence" value="ECO:0007669"/>
    <property type="project" value="TreeGrafter"/>
</dbReference>
<dbReference type="GO" id="GO:0030246">
    <property type="term" value="F:carbohydrate binding"/>
    <property type="evidence" value="ECO:0007669"/>
    <property type="project" value="InterPro"/>
</dbReference>
<dbReference type="GO" id="GO:0004034">
    <property type="term" value="F:aldose 1-epimerase activity"/>
    <property type="evidence" value="ECO:0007669"/>
    <property type="project" value="UniProtKB-EC"/>
</dbReference>
<protein>
    <submittedName>
        <fullName evidence="1">Aldose 1-epimerase</fullName>
        <ecNumber evidence="1">5.1.3.3</ecNumber>
    </submittedName>
</protein>
<dbReference type="Gene3D" id="2.70.98.10">
    <property type="match status" value="1"/>
</dbReference>
<dbReference type="InterPro" id="IPR008183">
    <property type="entry name" value="Aldose_1/G6P_1-epimerase"/>
</dbReference>
<sequence>MNTREFGVLSDGRSVREVTIANEHLTARFLTLGARINGLIFDGIDGLTPALSLAKAEARPFCGTIVGPVMNRLANASAVLDEQTLSFPANEGANLLHSGALGLHRMVWDIAAADESSVTFCVDLPPDAFPGQRRVLVSYRLKEADLVLDITATTDAPTLMNVGFHPFWALSGQGRDGHTLQIYADHVLAMDAANIPTGDIAQVDGTALDYRKARGPSHSVDHCFVLPRTTKLQPCVTLESGNLRLEILSDAPAVHVYTGMDYGIAVEPEIHPDAPNQPNFPSIRLDPSNVFRQTTVHRFSKR</sequence>
<dbReference type="OrthoDB" id="9779408at2"/>
<dbReference type="Pfam" id="PF01263">
    <property type="entry name" value="Aldose_epim"/>
    <property type="match status" value="1"/>
</dbReference>
<accession>A0A238IZT1</accession>
<dbReference type="GO" id="GO:0033499">
    <property type="term" value="P:galactose catabolic process via UDP-galactose, Leloir pathway"/>
    <property type="evidence" value="ECO:0007669"/>
    <property type="project" value="TreeGrafter"/>
</dbReference>
<dbReference type="AlphaFoldDB" id="A0A238IZT1"/>
<dbReference type="SUPFAM" id="SSF74650">
    <property type="entry name" value="Galactose mutarotase-like"/>
    <property type="match status" value="1"/>
</dbReference>
<dbReference type="PANTHER" id="PTHR10091">
    <property type="entry name" value="ALDOSE-1-EPIMERASE"/>
    <property type="match status" value="1"/>
</dbReference>
<name>A0A238IZT1_9RHOB</name>
<reference evidence="1 2" key="1">
    <citation type="submission" date="2017-05" db="EMBL/GenBank/DDBJ databases">
        <authorList>
            <person name="Song R."/>
            <person name="Chenine A.L."/>
            <person name="Ruprecht R.M."/>
        </authorList>
    </citation>
    <scope>NUCLEOTIDE SEQUENCE [LARGE SCALE GENOMIC DNA]</scope>
    <source>
        <strain evidence="1 2">CECT 8489</strain>
    </source>
</reference>
<organism evidence="1 2">
    <name type="scientific">Boseongicola aestuarii</name>
    <dbReference type="NCBI Taxonomy" id="1470561"/>
    <lineage>
        <taxon>Bacteria</taxon>
        <taxon>Pseudomonadati</taxon>
        <taxon>Pseudomonadota</taxon>
        <taxon>Alphaproteobacteria</taxon>
        <taxon>Rhodobacterales</taxon>
        <taxon>Paracoccaceae</taxon>
        <taxon>Boseongicola</taxon>
    </lineage>
</organism>
<dbReference type="RefSeq" id="WP_093973385.1">
    <property type="nucleotide sequence ID" value="NZ_FXXQ01000004.1"/>
</dbReference>
<dbReference type="PANTHER" id="PTHR10091:SF0">
    <property type="entry name" value="GALACTOSE MUTAROTASE"/>
    <property type="match status" value="1"/>
</dbReference>
<dbReference type="EC" id="5.1.3.3" evidence="1"/>
<gene>
    <name evidence="1" type="primary">mro</name>
    <name evidence="1" type="ORF">BOA8489_01502</name>
</gene>
<dbReference type="EMBL" id="FXXQ01000004">
    <property type="protein sequence ID" value="SMX23395.1"/>
    <property type="molecule type" value="Genomic_DNA"/>
</dbReference>
<keyword evidence="1" id="KW-0413">Isomerase</keyword>